<protein>
    <recommendedName>
        <fullName evidence="6">Ion transport domain-containing protein</fullName>
    </recommendedName>
</protein>
<feature type="compositionally biased region" description="Basic and acidic residues" evidence="2">
    <location>
        <begin position="518"/>
        <end position="529"/>
    </location>
</feature>
<accession>X6ML32</accession>
<feature type="region of interest" description="Disordered" evidence="2">
    <location>
        <begin position="271"/>
        <end position="300"/>
    </location>
</feature>
<gene>
    <name evidence="4" type="ORF">RFI_22644</name>
</gene>
<keyword evidence="3" id="KW-1133">Transmembrane helix</keyword>
<feature type="transmembrane region" description="Helical" evidence="3">
    <location>
        <begin position="128"/>
        <end position="147"/>
    </location>
</feature>
<keyword evidence="5" id="KW-1185">Reference proteome</keyword>
<feature type="region of interest" description="Disordered" evidence="2">
    <location>
        <begin position="507"/>
        <end position="531"/>
    </location>
</feature>
<proteinExistence type="predicted"/>
<feature type="compositionally biased region" description="Basic and acidic residues" evidence="2">
    <location>
        <begin position="281"/>
        <end position="299"/>
    </location>
</feature>
<keyword evidence="1" id="KW-0175">Coiled coil</keyword>
<feature type="transmembrane region" description="Helical" evidence="3">
    <location>
        <begin position="70"/>
        <end position="88"/>
    </location>
</feature>
<evidence type="ECO:0008006" key="6">
    <source>
        <dbReference type="Google" id="ProtNLM"/>
    </source>
</evidence>
<keyword evidence="3" id="KW-0472">Membrane</keyword>
<dbReference type="AlphaFoldDB" id="X6ML32"/>
<evidence type="ECO:0000313" key="5">
    <source>
        <dbReference type="Proteomes" id="UP000023152"/>
    </source>
</evidence>
<evidence type="ECO:0000256" key="2">
    <source>
        <dbReference type="SAM" id="MobiDB-lite"/>
    </source>
</evidence>
<evidence type="ECO:0000256" key="3">
    <source>
        <dbReference type="SAM" id="Phobius"/>
    </source>
</evidence>
<evidence type="ECO:0000313" key="4">
    <source>
        <dbReference type="EMBL" id="ETO14723.1"/>
    </source>
</evidence>
<organism evidence="4 5">
    <name type="scientific">Reticulomyxa filosa</name>
    <dbReference type="NCBI Taxonomy" id="46433"/>
    <lineage>
        <taxon>Eukaryota</taxon>
        <taxon>Sar</taxon>
        <taxon>Rhizaria</taxon>
        <taxon>Retaria</taxon>
        <taxon>Foraminifera</taxon>
        <taxon>Monothalamids</taxon>
        <taxon>Reticulomyxidae</taxon>
        <taxon>Reticulomyxa</taxon>
    </lineage>
</organism>
<comment type="caution">
    <text evidence="4">The sequence shown here is derived from an EMBL/GenBank/DDBJ whole genome shotgun (WGS) entry which is preliminary data.</text>
</comment>
<name>X6ML32_RETFI</name>
<dbReference type="Proteomes" id="UP000023152">
    <property type="component" value="Unassembled WGS sequence"/>
</dbReference>
<feature type="coiled-coil region" evidence="1">
    <location>
        <begin position="577"/>
        <end position="604"/>
    </location>
</feature>
<evidence type="ECO:0000256" key="1">
    <source>
        <dbReference type="SAM" id="Coils"/>
    </source>
</evidence>
<feature type="transmembrane region" description="Helical" evidence="3">
    <location>
        <begin position="546"/>
        <end position="568"/>
    </location>
</feature>
<keyword evidence="3" id="KW-0812">Transmembrane</keyword>
<reference evidence="4 5" key="1">
    <citation type="journal article" date="2013" name="Curr. Biol.">
        <title>The Genome of the Foraminiferan Reticulomyxa filosa.</title>
        <authorList>
            <person name="Glockner G."/>
            <person name="Hulsmann N."/>
            <person name="Schleicher M."/>
            <person name="Noegel A.A."/>
            <person name="Eichinger L."/>
            <person name="Gallinger C."/>
            <person name="Pawlowski J."/>
            <person name="Sierra R."/>
            <person name="Euteneuer U."/>
            <person name="Pillet L."/>
            <person name="Moustafa A."/>
            <person name="Platzer M."/>
            <person name="Groth M."/>
            <person name="Szafranski K."/>
            <person name="Schliwa M."/>
        </authorList>
    </citation>
    <scope>NUCLEOTIDE SEQUENCE [LARGE SCALE GENOMIC DNA]</scope>
</reference>
<feature type="transmembrane region" description="Helical" evidence="3">
    <location>
        <begin position="153"/>
        <end position="176"/>
    </location>
</feature>
<feature type="transmembrane region" description="Helical" evidence="3">
    <location>
        <begin position="433"/>
        <end position="453"/>
    </location>
</feature>
<dbReference type="EMBL" id="ASPP01019828">
    <property type="protein sequence ID" value="ETO14723.1"/>
    <property type="molecule type" value="Genomic_DNA"/>
</dbReference>
<sequence length="620" mass="72199">MSGFVLAIYFEVSTDLSGTCLKSSSDEQLLTFSNVLFYMSQALFLQQSWSTIDSSNSYCFNINRSRIAEGILIVFMVICPIILLNLLIAMMASTIERSTENAKVQSNFSRFRSTYELSHKNAVMPPPFNMVAIVLMILLTFIDYGIRWCSGGWYVYMYICIYTYIYTYIYMYLYLVELNFLKKKKKNNVMYVLAPESLFPIHYSLKYDLEQNRIKAKENVEKATTQVPFVDDIELEEMLRDTKPAVLHENESEDDNIEIEYKEQPERKALTGAEAATVKTDTNDNERPLPIDGEHDADHSATPLAEIRDRGTGASSNGYQRNSGTKTLLMSLKRYAKHSTNLCFVRAQEMYSWHPRHFVILHTYTYTYTYIYMCMYYFELFKNFQVLDEVDKELMKTLLHGHSICPHCFRPFKHNEAQNSTDRMFRWQVLLEILSYYTFIGFIWVPMILLLWIPALLSRLWAWIDIISKPQVKSTEMLASATVQMADVDPTYKTQVHDVIQNCNAKYTEKDDEDEDDSLKPTQDKDKRAISPPTDFHNVQIQMVQILFYHFWLFFFSLINFLSLLCLYSCDGKEAMVAKVQEQLASLTRALEKINEGVDSDENETIQVTQTFLDDLNQND</sequence>